<reference evidence="5 6" key="1">
    <citation type="submission" date="2021-06" db="EMBL/GenBank/DDBJ databases">
        <title>Caerostris extrusa draft genome.</title>
        <authorList>
            <person name="Kono N."/>
            <person name="Arakawa K."/>
        </authorList>
    </citation>
    <scope>NUCLEOTIDE SEQUENCE [LARGE SCALE GENOMIC DNA]</scope>
</reference>
<dbReference type="PANTHER" id="PTHR31937">
    <property type="entry name" value="TRANSMEMBRANE PROTEIN 163"/>
    <property type="match status" value="1"/>
</dbReference>
<evidence type="ECO:0000256" key="3">
    <source>
        <dbReference type="ARBA" id="ARBA00022833"/>
    </source>
</evidence>
<evidence type="ECO:0000256" key="4">
    <source>
        <dbReference type="ARBA" id="ARBA00023329"/>
    </source>
</evidence>
<sequence length="105" mass="11340">MDVLGCPDYVRSGGICVSLLECKIKRQLSLDCLLDVIAATLVIWRFYGSASTYSDFKENVACICLGILFCLSSIAIVSKSAHDLVSHHVPQQLVYVFILAAVGGS</sequence>
<evidence type="ECO:0000313" key="6">
    <source>
        <dbReference type="Proteomes" id="UP001054945"/>
    </source>
</evidence>
<protein>
    <submittedName>
        <fullName evidence="5">Transmembrane protein 163</fullName>
    </submittedName>
</protein>
<organism evidence="5 6">
    <name type="scientific">Caerostris extrusa</name>
    <name type="common">Bark spider</name>
    <name type="synonym">Caerostris bankana</name>
    <dbReference type="NCBI Taxonomy" id="172846"/>
    <lineage>
        <taxon>Eukaryota</taxon>
        <taxon>Metazoa</taxon>
        <taxon>Ecdysozoa</taxon>
        <taxon>Arthropoda</taxon>
        <taxon>Chelicerata</taxon>
        <taxon>Arachnida</taxon>
        <taxon>Araneae</taxon>
        <taxon>Araneomorphae</taxon>
        <taxon>Entelegynae</taxon>
        <taxon>Araneoidea</taxon>
        <taxon>Araneidae</taxon>
        <taxon>Caerostris</taxon>
    </lineage>
</organism>
<keyword evidence="3" id="KW-0862">Zinc</keyword>
<evidence type="ECO:0000313" key="5">
    <source>
        <dbReference type="EMBL" id="GIY94015.1"/>
    </source>
</evidence>
<dbReference type="AlphaFoldDB" id="A0AAV4XG51"/>
<keyword evidence="6" id="KW-1185">Reference proteome</keyword>
<dbReference type="GO" id="GO:0031410">
    <property type="term" value="C:cytoplasmic vesicle"/>
    <property type="evidence" value="ECO:0007669"/>
    <property type="project" value="UniProtKB-SubCell"/>
</dbReference>
<comment type="caution">
    <text evidence="5">The sequence shown here is derived from an EMBL/GenBank/DDBJ whole genome shotgun (WGS) entry which is preliminary data.</text>
</comment>
<proteinExistence type="predicted"/>
<evidence type="ECO:0000256" key="1">
    <source>
        <dbReference type="ARBA" id="ARBA00004127"/>
    </source>
</evidence>
<dbReference type="PANTHER" id="PTHR31937:SF2">
    <property type="entry name" value="TRANSMEMBRANE PROTEIN 163"/>
    <property type="match status" value="1"/>
</dbReference>
<dbReference type="InterPro" id="IPR026765">
    <property type="entry name" value="Tmem163"/>
</dbReference>
<accession>A0AAV4XG51</accession>
<dbReference type="GO" id="GO:0012505">
    <property type="term" value="C:endomembrane system"/>
    <property type="evidence" value="ECO:0007669"/>
    <property type="project" value="UniProtKB-SubCell"/>
</dbReference>
<name>A0AAV4XG51_CAEEX</name>
<keyword evidence="5" id="KW-0812">Transmembrane</keyword>
<comment type="subcellular location">
    <subcellularLocation>
        <location evidence="2">Cytoplasmic vesicle</location>
    </subcellularLocation>
    <subcellularLocation>
        <location evidence="1">Endomembrane system</location>
        <topology evidence="1">Multi-pass membrane protein</topology>
    </subcellularLocation>
</comment>
<keyword evidence="5" id="KW-0472">Membrane</keyword>
<dbReference type="Proteomes" id="UP001054945">
    <property type="component" value="Unassembled WGS sequence"/>
</dbReference>
<evidence type="ECO:0000256" key="2">
    <source>
        <dbReference type="ARBA" id="ARBA00004541"/>
    </source>
</evidence>
<gene>
    <name evidence="5" type="primary">tmem163_1</name>
    <name evidence="5" type="ORF">CEXT_36761</name>
</gene>
<dbReference type="EMBL" id="BPLR01000339">
    <property type="protein sequence ID" value="GIY94015.1"/>
    <property type="molecule type" value="Genomic_DNA"/>
</dbReference>
<keyword evidence="4" id="KW-0968">Cytoplasmic vesicle</keyword>
<dbReference type="GO" id="GO:0016020">
    <property type="term" value="C:membrane"/>
    <property type="evidence" value="ECO:0007669"/>
    <property type="project" value="TreeGrafter"/>
</dbReference>